<comment type="pathway">
    <text evidence="2">Cell wall biogenesis; peptidoglycan biosynthesis.</text>
</comment>
<dbReference type="GO" id="GO:0006508">
    <property type="term" value="P:proteolysis"/>
    <property type="evidence" value="ECO:0007669"/>
    <property type="project" value="UniProtKB-KW"/>
</dbReference>
<dbReference type="EMBL" id="AP019389">
    <property type="protein sequence ID" value="BBI20899.1"/>
    <property type="molecule type" value="Genomic_DNA"/>
</dbReference>
<evidence type="ECO:0000256" key="3">
    <source>
        <dbReference type="ARBA" id="ARBA00007164"/>
    </source>
</evidence>
<dbReference type="Pfam" id="PF00768">
    <property type="entry name" value="Peptidase_S11"/>
    <property type="match status" value="1"/>
</dbReference>
<accession>A0A3T1CIT3</accession>
<evidence type="ECO:0000256" key="4">
    <source>
        <dbReference type="ARBA" id="ARBA00012448"/>
    </source>
</evidence>
<feature type="active site" evidence="13">
    <location>
        <position position="135"/>
    </location>
</feature>
<evidence type="ECO:0000256" key="5">
    <source>
        <dbReference type="ARBA" id="ARBA00022645"/>
    </source>
</evidence>
<keyword evidence="19" id="KW-1185">Reference proteome</keyword>
<dbReference type="InterPro" id="IPR015956">
    <property type="entry name" value="Peniciliin-bd_prot_C_sf"/>
</dbReference>
<feature type="binding site" evidence="14">
    <location>
        <position position="239"/>
    </location>
    <ligand>
        <name>substrate</name>
    </ligand>
</feature>
<gene>
    <name evidence="18" type="primary">dac</name>
    <name evidence="18" type="ORF">EKJ_17460</name>
</gene>
<dbReference type="SUPFAM" id="SSF69189">
    <property type="entry name" value="Penicillin-binding protein associated domain"/>
    <property type="match status" value="1"/>
</dbReference>
<dbReference type="InterPro" id="IPR001967">
    <property type="entry name" value="Peptidase_S11_N"/>
</dbReference>
<evidence type="ECO:0000313" key="18">
    <source>
        <dbReference type="EMBL" id="BBI20899.1"/>
    </source>
</evidence>
<name>A0A3T1CIT3_9SPHN</name>
<dbReference type="InterPro" id="IPR012338">
    <property type="entry name" value="Beta-lactam/transpept-like"/>
</dbReference>
<comment type="similarity">
    <text evidence="3 15">Belongs to the peptidase S11 family.</text>
</comment>
<evidence type="ECO:0000256" key="7">
    <source>
        <dbReference type="ARBA" id="ARBA00022729"/>
    </source>
</evidence>
<evidence type="ECO:0000256" key="11">
    <source>
        <dbReference type="ARBA" id="ARBA00023316"/>
    </source>
</evidence>
<dbReference type="GO" id="GO:0071555">
    <property type="term" value="P:cell wall organization"/>
    <property type="evidence" value="ECO:0007669"/>
    <property type="project" value="UniProtKB-KW"/>
</dbReference>
<dbReference type="SUPFAM" id="SSF56601">
    <property type="entry name" value="beta-lactamase/transpeptidase-like"/>
    <property type="match status" value="1"/>
</dbReference>
<organism evidence="18 19">
    <name type="scientific">Qipengyuania flava</name>
    <dbReference type="NCBI Taxonomy" id="192812"/>
    <lineage>
        <taxon>Bacteria</taxon>
        <taxon>Pseudomonadati</taxon>
        <taxon>Pseudomonadota</taxon>
        <taxon>Alphaproteobacteria</taxon>
        <taxon>Sphingomonadales</taxon>
        <taxon>Erythrobacteraceae</taxon>
        <taxon>Qipengyuania</taxon>
    </lineage>
</organism>
<feature type="domain" description="Peptidase S11 D-Ala-D-Ala carboxypeptidase A C-terminal" evidence="17">
    <location>
        <begin position="289"/>
        <end position="379"/>
    </location>
</feature>
<keyword evidence="10" id="KW-0573">Peptidoglycan synthesis</keyword>
<dbReference type="Proteomes" id="UP000290057">
    <property type="component" value="Chromosome"/>
</dbReference>
<evidence type="ECO:0000256" key="8">
    <source>
        <dbReference type="ARBA" id="ARBA00022801"/>
    </source>
</evidence>
<evidence type="ECO:0000256" key="16">
    <source>
        <dbReference type="SAM" id="SignalP"/>
    </source>
</evidence>
<dbReference type="PANTHER" id="PTHR21581">
    <property type="entry name" value="D-ALANYL-D-ALANINE CARBOXYPEPTIDASE"/>
    <property type="match status" value="1"/>
</dbReference>
<dbReference type="InterPro" id="IPR018044">
    <property type="entry name" value="Peptidase_S11"/>
</dbReference>
<evidence type="ECO:0000256" key="14">
    <source>
        <dbReference type="PIRSR" id="PIRSR618044-2"/>
    </source>
</evidence>
<evidence type="ECO:0000256" key="1">
    <source>
        <dbReference type="ARBA" id="ARBA00003217"/>
    </source>
</evidence>
<evidence type="ECO:0000256" key="15">
    <source>
        <dbReference type="RuleBase" id="RU004016"/>
    </source>
</evidence>
<evidence type="ECO:0000313" key="19">
    <source>
        <dbReference type="Proteomes" id="UP000290057"/>
    </source>
</evidence>
<dbReference type="PANTHER" id="PTHR21581:SF6">
    <property type="entry name" value="TRAFFICKING PROTEIN PARTICLE COMPLEX SUBUNIT 12"/>
    <property type="match status" value="1"/>
</dbReference>
<dbReference type="PRINTS" id="PR00725">
    <property type="entry name" value="DADACBPTASE1"/>
</dbReference>
<dbReference type="Gene3D" id="2.60.410.10">
    <property type="entry name" value="D-Ala-D-Ala carboxypeptidase, C-terminal domain"/>
    <property type="match status" value="1"/>
</dbReference>
<proteinExistence type="inferred from homology"/>
<keyword evidence="6" id="KW-0645">Protease</keyword>
<keyword evidence="5 18" id="KW-0121">Carboxypeptidase</keyword>
<dbReference type="EC" id="3.4.16.4" evidence="4"/>
<evidence type="ECO:0000256" key="10">
    <source>
        <dbReference type="ARBA" id="ARBA00022984"/>
    </source>
</evidence>
<evidence type="ECO:0000256" key="6">
    <source>
        <dbReference type="ARBA" id="ARBA00022670"/>
    </source>
</evidence>
<keyword evidence="7 16" id="KW-0732">Signal</keyword>
<feature type="active site" description="Acyl-ester intermediate" evidence="13">
    <location>
        <position position="72"/>
    </location>
</feature>
<evidence type="ECO:0000256" key="2">
    <source>
        <dbReference type="ARBA" id="ARBA00004752"/>
    </source>
</evidence>
<keyword evidence="11" id="KW-0961">Cell wall biogenesis/degradation</keyword>
<keyword evidence="8" id="KW-0378">Hydrolase</keyword>
<evidence type="ECO:0000256" key="13">
    <source>
        <dbReference type="PIRSR" id="PIRSR618044-1"/>
    </source>
</evidence>
<dbReference type="Gene3D" id="3.40.710.10">
    <property type="entry name" value="DD-peptidase/beta-lactamase superfamily"/>
    <property type="match status" value="1"/>
</dbReference>
<feature type="signal peptide" evidence="16">
    <location>
        <begin position="1"/>
        <end position="29"/>
    </location>
</feature>
<comment type="catalytic activity">
    <reaction evidence="12">
        <text>Preferential cleavage: (Ac)2-L-Lys-D-Ala-|-D-Ala. Also transpeptidation of peptidyl-alanyl moieties that are N-acyl substituents of D-alanine.</text>
        <dbReference type="EC" id="3.4.16.4"/>
    </reaction>
</comment>
<dbReference type="GO" id="GO:0009002">
    <property type="term" value="F:serine-type D-Ala-D-Ala carboxypeptidase activity"/>
    <property type="evidence" value="ECO:0007669"/>
    <property type="project" value="UniProtKB-EC"/>
</dbReference>
<sequence length="395" mass="42464">MPGTGAQLPNRMISLAVLATALLTAPLGAQRPATVTPAIPSEYAAPIAYLLDAGSGQVLYQREIDRRFMPASITKVMTTFLAFEWMEEGRLFPQQVYSVRPETFRTWHRKGSTMFLPADARVTVDDLLHGVTTVSANDGAIVLAEGAAGSVEDWVAAMNAKAREIGMADSHFGNPNGWMDDGKTFVTARDLGTLAQAMVTRHPSKYRHFVGVKELSYNGISQRNHDPISGTVRGADGIKTGYTNQAGFGFLGSAQRDGQRLVMVIGGSPGGRERRDASRQFIEWGFANFESRLLFPGSARIGSARVQQGGADAVGLVARGPLRIAVPRGENPDITLALSYEGPLQAPIAKGEEVAELVVSIAGMPEHRVPLYASEEVLEATLVQRVFNALGSWVA</sequence>
<dbReference type="SMART" id="SM00936">
    <property type="entry name" value="PBP5_C"/>
    <property type="match status" value="1"/>
</dbReference>
<feature type="chain" id="PRO_5019547611" description="serine-type D-Ala-D-Ala carboxypeptidase" evidence="16">
    <location>
        <begin position="30"/>
        <end position="395"/>
    </location>
</feature>
<dbReference type="AlphaFoldDB" id="A0A3T1CIT3"/>
<dbReference type="Pfam" id="PF07943">
    <property type="entry name" value="PBP5_C"/>
    <property type="match status" value="1"/>
</dbReference>
<keyword evidence="9" id="KW-0133">Cell shape</keyword>
<dbReference type="GO" id="GO:0009252">
    <property type="term" value="P:peptidoglycan biosynthetic process"/>
    <property type="evidence" value="ECO:0007669"/>
    <property type="project" value="UniProtKB-UniPathway"/>
</dbReference>
<dbReference type="UniPathway" id="UPA00219"/>
<reference evidence="18 19" key="1">
    <citation type="submission" date="2019-01" db="EMBL/GenBank/DDBJ databases">
        <title>Complete genome sequence of Erythrobacter flavus KJ5.</title>
        <authorList>
            <person name="Kanesaki Y."/>
            <person name="Brotosudarmo T."/>
            <person name="Moriuchi R."/>
            <person name="Awai K."/>
        </authorList>
    </citation>
    <scope>NUCLEOTIDE SEQUENCE [LARGE SCALE GENOMIC DNA]</scope>
    <source>
        <strain evidence="18 19">KJ5</strain>
    </source>
</reference>
<evidence type="ECO:0000259" key="17">
    <source>
        <dbReference type="SMART" id="SM00936"/>
    </source>
</evidence>
<feature type="active site" description="Proton acceptor" evidence="13">
    <location>
        <position position="75"/>
    </location>
</feature>
<dbReference type="InterPro" id="IPR037167">
    <property type="entry name" value="Peptidase_S11_C_sf"/>
</dbReference>
<protein>
    <recommendedName>
        <fullName evidence="4">serine-type D-Ala-D-Ala carboxypeptidase</fullName>
        <ecNumber evidence="4">3.4.16.4</ecNumber>
    </recommendedName>
</protein>
<evidence type="ECO:0000256" key="9">
    <source>
        <dbReference type="ARBA" id="ARBA00022960"/>
    </source>
</evidence>
<evidence type="ECO:0000256" key="12">
    <source>
        <dbReference type="ARBA" id="ARBA00034000"/>
    </source>
</evidence>
<dbReference type="InterPro" id="IPR012907">
    <property type="entry name" value="Peptidase_S11_C"/>
</dbReference>
<dbReference type="GO" id="GO:0008360">
    <property type="term" value="P:regulation of cell shape"/>
    <property type="evidence" value="ECO:0007669"/>
    <property type="project" value="UniProtKB-KW"/>
</dbReference>
<comment type="function">
    <text evidence="1">Removes C-terminal D-alanyl residues from sugar-peptide cell wall precursors.</text>
</comment>